<evidence type="ECO:0000256" key="4">
    <source>
        <dbReference type="ARBA" id="ARBA00023098"/>
    </source>
</evidence>
<keyword evidence="2" id="KW-0444">Lipid biosynthesis</keyword>
<dbReference type="PANTHER" id="PTHR37323:SF1">
    <property type="entry name" value="L-ORNITHINE N(ALPHA)-ACYLTRANSFERASE"/>
    <property type="match status" value="1"/>
</dbReference>
<dbReference type="RefSeq" id="WP_184263540.1">
    <property type="nucleotide sequence ID" value="NZ_JACIIX010000007.1"/>
</dbReference>
<dbReference type="AlphaFoldDB" id="A0A7W9ZFT3"/>
<evidence type="ECO:0000256" key="7">
    <source>
        <dbReference type="ARBA" id="ARBA00039058"/>
    </source>
</evidence>
<sequence>MAAFDALTEGSQEIRLAENDREIAAAQALRYRVFYDEMGAKPTAGMAAALRDFDDFDAVCDHLLVIDRNRGSGADGIVGTYRLMRRSNVAKIGRFYSVSEYDLSPVLTYPGEILELGRSCVDAAYRNKLTMQLLWRGIAAYVFHHKIELMFGCASLHGIDPQKLALPLSYLYHYHRAPEALCPKALPDLYTPMNLLPKEEINPVRGLASLPPLVKGYLRLGGFIGDGAVIDRQFNTTDVCVIVKTDMVSDKYYKHYDRTARPE</sequence>
<evidence type="ECO:0000256" key="9">
    <source>
        <dbReference type="ARBA" id="ARBA00045724"/>
    </source>
</evidence>
<dbReference type="SUPFAM" id="SSF55729">
    <property type="entry name" value="Acyl-CoA N-acyltransferases (Nat)"/>
    <property type="match status" value="1"/>
</dbReference>
<evidence type="ECO:0000313" key="12">
    <source>
        <dbReference type="Proteomes" id="UP000544872"/>
    </source>
</evidence>
<dbReference type="InterPro" id="IPR052351">
    <property type="entry name" value="Ornithine_N-alpha-AT"/>
</dbReference>
<dbReference type="Pfam" id="PF13444">
    <property type="entry name" value="Acetyltransf_5"/>
    <property type="match status" value="1"/>
</dbReference>
<dbReference type="GO" id="GO:0006629">
    <property type="term" value="P:lipid metabolic process"/>
    <property type="evidence" value="ECO:0007669"/>
    <property type="project" value="UniProtKB-KW"/>
</dbReference>
<dbReference type="EMBL" id="JACIIX010000007">
    <property type="protein sequence ID" value="MBB6210712.1"/>
    <property type="molecule type" value="Genomic_DNA"/>
</dbReference>
<comment type="function">
    <text evidence="9">Catalyzes the first step in the biosynthesis of ornithine lipids, which are phosphorus-free membrane lipids. Catalyzes the 3-hydroxyacyl-acyl carrier protein-dependent acylation of ornithine to form lyso-ornithine lipid (LOL).</text>
</comment>
<keyword evidence="4" id="KW-0443">Lipid metabolism</keyword>
<reference evidence="11 12" key="1">
    <citation type="submission" date="2020-08" db="EMBL/GenBank/DDBJ databases">
        <title>Genomic Encyclopedia of Type Strains, Phase IV (KMG-IV): sequencing the most valuable type-strain genomes for metagenomic binning, comparative biology and taxonomic classification.</title>
        <authorList>
            <person name="Goeker M."/>
        </authorList>
    </citation>
    <scope>NUCLEOTIDE SEQUENCE [LARGE SCALE GENOMIC DNA]</scope>
    <source>
        <strain evidence="11 12">DSM 11590</strain>
    </source>
</reference>
<dbReference type="Gene3D" id="3.40.630.30">
    <property type="match status" value="1"/>
</dbReference>
<proteinExistence type="inferred from homology"/>
<comment type="similarity">
    <text evidence="6">Belongs to the acetyltransferase family. OlsB subfamily.</text>
</comment>
<evidence type="ECO:0000256" key="1">
    <source>
        <dbReference type="ARBA" id="ARBA00005189"/>
    </source>
</evidence>
<organism evidence="11 12">
    <name type="scientific">Novispirillum itersonii</name>
    <name type="common">Aquaspirillum itersonii</name>
    <dbReference type="NCBI Taxonomy" id="189"/>
    <lineage>
        <taxon>Bacteria</taxon>
        <taxon>Pseudomonadati</taxon>
        <taxon>Pseudomonadota</taxon>
        <taxon>Alphaproteobacteria</taxon>
        <taxon>Rhodospirillales</taxon>
        <taxon>Novispirillaceae</taxon>
        <taxon>Novispirillum</taxon>
    </lineage>
</organism>
<keyword evidence="5" id="KW-0012">Acyltransferase</keyword>
<evidence type="ECO:0000256" key="5">
    <source>
        <dbReference type="ARBA" id="ARBA00023315"/>
    </source>
</evidence>
<dbReference type="EC" id="2.3.2.30" evidence="7"/>
<dbReference type="PANTHER" id="PTHR37323">
    <property type="entry name" value="GCN5-RELATED N-ACETYLTRANSFERASE"/>
    <property type="match status" value="1"/>
</dbReference>
<evidence type="ECO:0000256" key="8">
    <source>
        <dbReference type="ARBA" id="ARBA00039866"/>
    </source>
</evidence>
<comment type="caution">
    <text evidence="11">The sequence shown here is derived from an EMBL/GenBank/DDBJ whole genome shotgun (WGS) entry which is preliminary data.</text>
</comment>
<dbReference type="Proteomes" id="UP000544872">
    <property type="component" value="Unassembled WGS sequence"/>
</dbReference>
<dbReference type="InterPro" id="IPR016181">
    <property type="entry name" value="Acyl_CoA_acyltransferase"/>
</dbReference>
<evidence type="ECO:0000256" key="3">
    <source>
        <dbReference type="ARBA" id="ARBA00022679"/>
    </source>
</evidence>
<evidence type="ECO:0000256" key="6">
    <source>
        <dbReference type="ARBA" id="ARBA00038095"/>
    </source>
</evidence>
<comment type="catalytic activity">
    <reaction evidence="10">
        <text>a (3R)-hydroxyacyl-[ACP] + L-ornithine = a lyso-ornithine lipid + holo-[ACP] + H(+)</text>
        <dbReference type="Rhea" id="RHEA:20633"/>
        <dbReference type="Rhea" id="RHEA-COMP:9685"/>
        <dbReference type="Rhea" id="RHEA-COMP:9945"/>
        <dbReference type="ChEBI" id="CHEBI:15378"/>
        <dbReference type="ChEBI" id="CHEBI:46911"/>
        <dbReference type="ChEBI" id="CHEBI:64479"/>
        <dbReference type="ChEBI" id="CHEBI:78827"/>
        <dbReference type="ChEBI" id="CHEBI:138482"/>
        <dbReference type="EC" id="2.3.2.30"/>
    </reaction>
    <physiologicalReaction direction="left-to-right" evidence="10">
        <dbReference type="Rhea" id="RHEA:20634"/>
    </physiologicalReaction>
</comment>
<name>A0A7W9ZFT3_NOVIT</name>
<evidence type="ECO:0000256" key="2">
    <source>
        <dbReference type="ARBA" id="ARBA00022516"/>
    </source>
</evidence>
<keyword evidence="3" id="KW-0808">Transferase</keyword>
<comment type="pathway">
    <text evidence="1">Lipid metabolism.</text>
</comment>
<gene>
    <name evidence="11" type="ORF">FHS48_002137</name>
</gene>
<dbReference type="GO" id="GO:0043810">
    <property type="term" value="F:ornithine-acyl [acyl carrier protein] N-acyltransferase activity"/>
    <property type="evidence" value="ECO:0007669"/>
    <property type="project" value="UniProtKB-EC"/>
</dbReference>
<protein>
    <recommendedName>
        <fullName evidence="8">L-ornithine N(alpha)-acyltransferase</fullName>
        <ecNumber evidence="7">2.3.2.30</ecNumber>
    </recommendedName>
</protein>
<accession>A0A7W9ZFT3</accession>
<keyword evidence="12" id="KW-1185">Reference proteome</keyword>
<evidence type="ECO:0000313" key="11">
    <source>
        <dbReference type="EMBL" id="MBB6210712.1"/>
    </source>
</evidence>
<evidence type="ECO:0000256" key="10">
    <source>
        <dbReference type="ARBA" id="ARBA00047785"/>
    </source>
</evidence>